<dbReference type="PANTHER" id="PTHR11799:SF12">
    <property type="entry name" value="PARAOXONASE-RELATED"/>
    <property type="match status" value="1"/>
</dbReference>
<keyword evidence="3 10" id="KW-0479">Metal-binding</keyword>
<feature type="binding site" evidence="10">
    <location>
        <position position="271"/>
    </location>
    <ligand>
        <name>Ca(2+)</name>
        <dbReference type="ChEBI" id="CHEBI:29108"/>
        <label>1</label>
        <note>catalytic</note>
    </ligand>
</feature>
<comment type="cofactor">
    <cofactor evidence="10 13">
        <name>Ca(2+)</name>
        <dbReference type="ChEBI" id="CHEBI:29108"/>
    </cofactor>
    <text evidence="10 13">Binds 2 calcium ions per subunit.</text>
</comment>
<feature type="active site" description="Proton acceptor" evidence="9">
    <location>
        <position position="115"/>
    </location>
</feature>
<dbReference type="InterPro" id="IPR002640">
    <property type="entry name" value="Arylesterase"/>
</dbReference>
<dbReference type="AlphaFoldDB" id="A0A0B8RPR6"/>
<dbReference type="InterPro" id="IPR011042">
    <property type="entry name" value="6-blade_b-propeller_TolB-like"/>
</dbReference>
<dbReference type="PANTHER" id="PTHR11799">
    <property type="entry name" value="PARAOXONASE"/>
    <property type="match status" value="1"/>
</dbReference>
<dbReference type="GO" id="GO:0004064">
    <property type="term" value="F:arylesterase activity"/>
    <property type="evidence" value="ECO:0007669"/>
    <property type="project" value="UniProtKB-UniRule"/>
</dbReference>
<dbReference type="Pfam" id="PF01731">
    <property type="entry name" value="Arylesterase"/>
    <property type="match status" value="1"/>
</dbReference>
<keyword evidence="4" id="KW-0732">Signal</keyword>
<accession>A0A0B8RPR6</accession>
<keyword evidence="6 10" id="KW-0106">Calcium</keyword>
<name>A0A0B8RPR6_9SAUR</name>
<feature type="disulfide bond" description="In form B" evidence="11">
    <location>
        <begin position="43"/>
        <end position="354"/>
    </location>
</feature>
<dbReference type="EMBL" id="GBSH01001912">
    <property type="protein sequence ID" value="JAG67114.1"/>
    <property type="molecule type" value="Transcribed_RNA"/>
</dbReference>
<evidence type="ECO:0000256" key="13">
    <source>
        <dbReference type="RuleBase" id="RU368025"/>
    </source>
</evidence>
<dbReference type="InterPro" id="IPR051288">
    <property type="entry name" value="Serum_paraoxonase/arylesterase"/>
</dbReference>
<evidence type="ECO:0000256" key="10">
    <source>
        <dbReference type="PIRSR" id="PIRSR602640-2"/>
    </source>
</evidence>
<evidence type="ECO:0000256" key="2">
    <source>
        <dbReference type="ARBA" id="ARBA00008595"/>
    </source>
</evidence>
<comment type="catalytic activity">
    <reaction evidence="1 13">
        <text>a phenyl acetate + H2O = a phenol + acetate + H(+)</text>
        <dbReference type="Rhea" id="RHEA:17309"/>
        <dbReference type="ChEBI" id="CHEBI:15377"/>
        <dbReference type="ChEBI" id="CHEBI:15378"/>
        <dbReference type="ChEBI" id="CHEBI:30089"/>
        <dbReference type="ChEBI" id="CHEBI:33853"/>
        <dbReference type="ChEBI" id="CHEBI:140310"/>
        <dbReference type="EC" id="3.1.1.2"/>
    </reaction>
</comment>
<feature type="binding site" evidence="10">
    <location>
        <position position="54"/>
    </location>
    <ligand>
        <name>Ca(2+)</name>
        <dbReference type="ChEBI" id="CHEBI:29108"/>
        <label>2</label>
    </ligand>
</feature>
<dbReference type="GO" id="GO:0009636">
    <property type="term" value="P:response to toxic substance"/>
    <property type="evidence" value="ECO:0007669"/>
    <property type="project" value="TreeGrafter"/>
</dbReference>
<feature type="glycosylation site" description="N-linked (GlcNAc...) asparagine" evidence="12">
    <location>
        <position position="271"/>
    </location>
</feature>
<organism evidence="14">
    <name type="scientific">Philothamnus irregularis</name>
    <name type="common">brown tree snake</name>
    <dbReference type="NCBI Taxonomy" id="1899461"/>
    <lineage>
        <taxon>Eukaryota</taxon>
        <taxon>Metazoa</taxon>
        <taxon>Chordata</taxon>
        <taxon>Craniata</taxon>
        <taxon>Vertebrata</taxon>
        <taxon>Euteleostomi</taxon>
        <taxon>Lepidosauria</taxon>
        <taxon>Squamata</taxon>
        <taxon>Bifurcata</taxon>
        <taxon>Unidentata</taxon>
        <taxon>Episquamata</taxon>
        <taxon>Toxicofera</taxon>
        <taxon>Serpentes</taxon>
        <taxon>Colubroidea</taxon>
        <taxon>Colubridae</taxon>
        <taxon>Colubrinae</taxon>
        <taxon>Philothamnus</taxon>
    </lineage>
</organism>
<feature type="binding site" evidence="10">
    <location>
        <position position="168"/>
    </location>
    <ligand>
        <name>Ca(2+)</name>
        <dbReference type="ChEBI" id="CHEBI:29108"/>
        <label>1</label>
        <note>catalytic</note>
    </ligand>
</feature>
<dbReference type="GO" id="GO:0046872">
    <property type="term" value="F:metal ion binding"/>
    <property type="evidence" value="ECO:0007669"/>
    <property type="project" value="UniProtKB-KW"/>
</dbReference>
<evidence type="ECO:0000256" key="5">
    <source>
        <dbReference type="ARBA" id="ARBA00022801"/>
    </source>
</evidence>
<comment type="similarity">
    <text evidence="2 13">Belongs to the paraoxonase family.</text>
</comment>
<evidence type="ECO:0000256" key="11">
    <source>
        <dbReference type="PIRSR" id="PIRSR602640-3"/>
    </source>
</evidence>
<keyword evidence="8 12" id="KW-0325">Glycoprotein</keyword>
<dbReference type="EC" id="3.1.1.2" evidence="13"/>
<reference evidence="14" key="1">
    <citation type="journal article" date="2014" name="BMC Genomics">
        <title>RNA-seq and high-definition mass spectrometry reveal the complex and divergent venoms of two rear-fanged colubrid snakes.</title>
        <authorList>
            <person name="McGivern J.J."/>
            <person name="Wray K.P."/>
            <person name="Margres M.J."/>
            <person name="Couch M.E."/>
            <person name="Mackessy S.P."/>
            <person name="Rokyta D.R."/>
        </authorList>
    </citation>
    <scope>NUCLEOTIDE SEQUENCE</scope>
    <source>
        <tissue evidence="14">Venom gland</tissue>
    </source>
</reference>
<feature type="binding site" evidence="10">
    <location>
        <position position="117"/>
    </location>
    <ligand>
        <name>Ca(2+)</name>
        <dbReference type="ChEBI" id="CHEBI:29108"/>
        <label>2</label>
    </ligand>
</feature>
<sequence>MGKLVLLMTVFIVFAALFVERLIVFRQKLFADRELAPKRLPNCKLIPGIDNGAEDIDILPNGLVFISSGLKYPGMKTFEPHKGGQILLMNLRSENPHPVELKIEGGFDLDSFNPHGISFYMEKNDSIFLFVVNHPEGKSAVEIFKFFEDEKYLLYLRTVTNELLSSVNDVLAVGPEHFYATNDRYFRSETVSIYVEMFWGLSWTNVVYYSPKKVKEVASGFYSANGINMSPDGKFIYVADILDHSIHVFQKMTNMNLSPVKALKLETVLDNISVDRKTGDLWLGCHPNAAKLLTYDSKNPPGSEVLLVKDILSDEPKITQVYVDDGTIIQGSSVAVFFERHLLIGTVFQKALVCHM</sequence>
<evidence type="ECO:0000256" key="3">
    <source>
        <dbReference type="ARBA" id="ARBA00022723"/>
    </source>
</evidence>
<evidence type="ECO:0000313" key="14">
    <source>
        <dbReference type="EMBL" id="JAG67114.1"/>
    </source>
</evidence>
<evidence type="ECO:0000256" key="9">
    <source>
        <dbReference type="PIRSR" id="PIRSR602640-1"/>
    </source>
</evidence>
<dbReference type="PRINTS" id="PR01785">
    <property type="entry name" value="PARAOXONASE"/>
</dbReference>
<dbReference type="FunFam" id="2.120.10.30:FF:000023">
    <property type="entry name" value="Serum paraoxonase/arylesterase 2"/>
    <property type="match status" value="1"/>
</dbReference>
<protein>
    <recommendedName>
        <fullName evidence="13">Paraoxonase</fullName>
        <ecNumber evidence="13">3.1.1.2</ecNumber>
    </recommendedName>
</protein>
<evidence type="ECO:0000256" key="1">
    <source>
        <dbReference type="ARBA" id="ARBA00000368"/>
    </source>
</evidence>
<dbReference type="Gene3D" id="2.120.10.30">
    <property type="entry name" value="TolB, C-terminal domain"/>
    <property type="match status" value="1"/>
</dbReference>
<keyword evidence="7 11" id="KW-1015">Disulfide bond</keyword>
<feature type="binding site" evidence="10">
    <location>
        <position position="169"/>
    </location>
    <ligand>
        <name>Ca(2+)</name>
        <dbReference type="ChEBI" id="CHEBI:29108"/>
        <label>2</label>
    </ligand>
</feature>
<evidence type="ECO:0000256" key="6">
    <source>
        <dbReference type="ARBA" id="ARBA00022837"/>
    </source>
</evidence>
<feature type="binding site" evidence="10">
    <location>
        <position position="55"/>
    </location>
    <ligand>
        <name>Ca(2+)</name>
        <dbReference type="ChEBI" id="CHEBI:29108"/>
        <label>1</label>
        <note>catalytic</note>
    </ligand>
</feature>
<evidence type="ECO:0000256" key="4">
    <source>
        <dbReference type="ARBA" id="ARBA00022729"/>
    </source>
</evidence>
<evidence type="ECO:0000256" key="7">
    <source>
        <dbReference type="ARBA" id="ARBA00023157"/>
    </source>
</evidence>
<dbReference type="SUPFAM" id="SSF63829">
    <property type="entry name" value="Calcium-dependent phosphotriesterase"/>
    <property type="match status" value="1"/>
</dbReference>
<keyword evidence="5 13" id="KW-0378">Hydrolase</keyword>
<feature type="binding site" evidence="10">
    <location>
        <position position="225"/>
    </location>
    <ligand>
        <name>Ca(2+)</name>
        <dbReference type="ChEBI" id="CHEBI:29108"/>
        <label>1</label>
        <note>catalytic</note>
    </ligand>
</feature>
<comment type="PTM">
    <text evidence="12">Glycosylated.</text>
</comment>
<proteinExistence type="inferred from homology"/>
<evidence type="ECO:0000256" key="8">
    <source>
        <dbReference type="ARBA" id="ARBA00023180"/>
    </source>
</evidence>
<evidence type="ECO:0000256" key="12">
    <source>
        <dbReference type="PIRSR" id="PIRSR602640-4"/>
    </source>
</evidence>
<feature type="binding site" evidence="10">
    <location>
        <position position="270"/>
    </location>
    <ligand>
        <name>Ca(2+)</name>
        <dbReference type="ChEBI" id="CHEBI:29108"/>
        <label>1</label>
        <note>catalytic</note>
    </ligand>
</feature>